<proteinExistence type="predicted"/>
<evidence type="ECO:0000313" key="1">
    <source>
        <dbReference type="EMBL" id="KKU87031.1"/>
    </source>
</evidence>
<name>A0A0G1TYX3_9BACT</name>
<dbReference type="Proteomes" id="UP000034772">
    <property type="component" value="Unassembled WGS sequence"/>
</dbReference>
<accession>A0A0G1TYX3</accession>
<dbReference type="AlphaFoldDB" id="A0A0G1TYX3"/>
<comment type="caution">
    <text evidence="1">The sequence shown here is derived from an EMBL/GenBank/DDBJ whole genome shotgun (WGS) entry which is preliminary data.</text>
</comment>
<dbReference type="EMBL" id="LCOZ01000032">
    <property type="protein sequence ID" value="KKU87031.1"/>
    <property type="molecule type" value="Genomic_DNA"/>
</dbReference>
<sequence>MSLRERVIFKSFQQDLSTAITYENQMKYKVTGEKKWVVRKGMPWPIVCCEGTYPYIVMPDGEVRFPEKPWPISKMRHPELCNGKEVIGAGIFEMRDKKIVSISNESGHYGPKSDSLYYVKLAFKYWSAPLAENLKSDGRWELFGNR</sequence>
<protein>
    <submittedName>
        <fullName evidence="1">Uncharacterized protein</fullName>
    </submittedName>
</protein>
<organism evidence="1 2">
    <name type="scientific">Candidatus Beckwithbacteria bacterium GW2011_GWC2_47_9</name>
    <dbReference type="NCBI Taxonomy" id="1618373"/>
    <lineage>
        <taxon>Bacteria</taxon>
        <taxon>Candidatus Beckwithiibacteriota</taxon>
    </lineage>
</organism>
<evidence type="ECO:0000313" key="2">
    <source>
        <dbReference type="Proteomes" id="UP000034772"/>
    </source>
</evidence>
<reference evidence="1 2" key="1">
    <citation type="journal article" date="2015" name="Nature">
        <title>rRNA introns, odd ribosomes, and small enigmatic genomes across a large radiation of phyla.</title>
        <authorList>
            <person name="Brown C.T."/>
            <person name="Hug L.A."/>
            <person name="Thomas B.C."/>
            <person name="Sharon I."/>
            <person name="Castelle C.J."/>
            <person name="Singh A."/>
            <person name="Wilkins M.J."/>
            <person name="Williams K.H."/>
            <person name="Banfield J.F."/>
        </authorList>
    </citation>
    <scope>NUCLEOTIDE SEQUENCE [LARGE SCALE GENOMIC DNA]</scope>
</reference>
<gene>
    <name evidence="1" type="ORF">UY17_C0032G0007</name>
</gene>